<organism evidence="2 3">
    <name type="scientific">Prunus yedoensis var. nudiflora</name>
    <dbReference type="NCBI Taxonomy" id="2094558"/>
    <lineage>
        <taxon>Eukaryota</taxon>
        <taxon>Viridiplantae</taxon>
        <taxon>Streptophyta</taxon>
        <taxon>Embryophyta</taxon>
        <taxon>Tracheophyta</taxon>
        <taxon>Spermatophyta</taxon>
        <taxon>Magnoliopsida</taxon>
        <taxon>eudicotyledons</taxon>
        <taxon>Gunneridae</taxon>
        <taxon>Pentapetalae</taxon>
        <taxon>rosids</taxon>
        <taxon>fabids</taxon>
        <taxon>Rosales</taxon>
        <taxon>Rosaceae</taxon>
        <taxon>Amygdaloideae</taxon>
        <taxon>Amygdaleae</taxon>
        <taxon>Prunus</taxon>
    </lineage>
</organism>
<accession>A0A314Z1T6</accession>
<comment type="caution">
    <text evidence="2">The sequence shown here is derived from an EMBL/GenBank/DDBJ whole genome shotgun (WGS) entry which is preliminary data.</text>
</comment>
<evidence type="ECO:0000256" key="1">
    <source>
        <dbReference type="SAM" id="MobiDB-lite"/>
    </source>
</evidence>
<name>A0A314Z1T6_PRUYE</name>
<dbReference type="STRING" id="2094558.A0A314Z1T6"/>
<feature type="region of interest" description="Disordered" evidence="1">
    <location>
        <begin position="70"/>
        <end position="99"/>
    </location>
</feature>
<sequence length="108" mass="12163">MAVKLGCEGLVGVKLIGIVWAHPYFWGTELVGAELTTPATTREYMAGMWRFACPSTKKKKKLMSHLKNHHIWREDSQTSTPDHAIRKRSKKGKGAEGDINMEMLIVQP</sequence>
<reference evidence="2 3" key="1">
    <citation type="submission" date="2018-02" db="EMBL/GenBank/DDBJ databases">
        <title>Draft genome of wild Prunus yedoensis var. nudiflora.</title>
        <authorList>
            <person name="Baek S."/>
            <person name="Kim J.-H."/>
            <person name="Choi K."/>
            <person name="Kim G.-B."/>
            <person name="Cho A."/>
            <person name="Jang H."/>
            <person name="Shin C.-H."/>
            <person name="Yu H.-J."/>
            <person name="Mun J.-H."/>
        </authorList>
    </citation>
    <scope>NUCLEOTIDE SEQUENCE [LARGE SCALE GENOMIC DNA]</scope>
    <source>
        <strain evidence="3">cv. Jeju island</strain>
        <tissue evidence="2">Leaf</tissue>
    </source>
</reference>
<protein>
    <submittedName>
        <fullName evidence="2">Putative carboxylesterase 13</fullName>
    </submittedName>
</protein>
<gene>
    <name evidence="2" type="ORF">Pyn_29132</name>
</gene>
<dbReference type="AlphaFoldDB" id="A0A314Z1T6"/>
<keyword evidence="3" id="KW-1185">Reference proteome</keyword>
<dbReference type="Proteomes" id="UP000250321">
    <property type="component" value="Unassembled WGS sequence"/>
</dbReference>
<evidence type="ECO:0000313" key="3">
    <source>
        <dbReference type="Proteomes" id="UP000250321"/>
    </source>
</evidence>
<dbReference type="OrthoDB" id="408631at2759"/>
<evidence type="ECO:0000313" key="2">
    <source>
        <dbReference type="EMBL" id="PQP95615.1"/>
    </source>
</evidence>
<dbReference type="EMBL" id="PJQY01002216">
    <property type="protein sequence ID" value="PQP95615.1"/>
    <property type="molecule type" value="Genomic_DNA"/>
</dbReference>
<proteinExistence type="predicted"/>